<dbReference type="PROSITE" id="PS00105">
    <property type="entry name" value="AA_TRANSFER_CLASS_1"/>
    <property type="match status" value="1"/>
</dbReference>
<evidence type="ECO:0000256" key="3">
    <source>
        <dbReference type="ARBA" id="ARBA00022679"/>
    </source>
</evidence>
<protein>
    <submittedName>
        <fullName evidence="5">L,L-diaminopimelate aminotransferase, methanococcal</fullName>
        <ecNumber evidence="5">2.6.1.83</ecNumber>
    </submittedName>
</protein>
<dbReference type="InterPro" id="IPR004838">
    <property type="entry name" value="NHTrfase_class1_PyrdxlP-BS"/>
</dbReference>
<dbReference type="InterPro" id="IPR004839">
    <property type="entry name" value="Aminotransferase_I/II_large"/>
</dbReference>
<evidence type="ECO:0000313" key="5">
    <source>
        <dbReference type="EMBL" id="VAX21071.1"/>
    </source>
</evidence>
<evidence type="ECO:0000259" key="4">
    <source>
        <dbReference type="Pfam" id="PF00155"/>
    </source>
</evidence>
<evidence type="ECO:0000256" key="1">
    <source>
        <dbReference type="ARBA" id="ARBA00001933"/>
    </source>
</evidence>
<dbReference type="InterPro" id="IPR015421">
    <property type="entry name" value="PyrdxlP-dep_Trfase_major"/>
</dbReference>
<name>A0A3B1C2V3_9ZZZZ</name>
<dbReference type="PANTHER" id="PTHR42832:SF3">
    <property type="entry name" value="L-GLUTAMINE--4-(METHYLSULFANYL)-2-OXOBUTANOATE AMINOTRANSFERASE"/>
    <property type="match status" value="1"/>
</dbReference>
<dbReference type="PANTHER" id="PTHR42832">
    <property type="entry name" value="AMINO ACID AMINOTRANSFERASE"/>
    <property type="match status" value="1"/>
</dbReference>
<proteinExistence type="predicted"/>
<dbReference type="GO" id="GO:0030170">
    <property type="term" value="F:pyridoxal phosphate binding"/>
    <property type="evidence" value="ECO:0007669"/>
    <property type="project" value="InterPro"/>
</dbReference>
<dbReference type="EC" id="2.6.1.83" evidence="5"/>
<accession>A0A3B1C2V3</accession>
<sequence>MTMAVKESYIQSMFAERIGGDRFGKDTTIYKFEKIKRAKKEAMDKNPGVELIDMGVGEPDEMADAKVVETLQNEAEKPENRGYADNGSAEFKQAAVDYLKQVFGVDGIDPATEVNHAIGAKPALAMIPLAFINPGDLMAQTIPGYPVMATHAKYLGGEVLNLPLTQESGFLPDLSSIPEEKAERLKLLYINYPNNPTGAQATPAFYDKVVKFASDNGVVVVQDAAYAALTYGEKPYSFLSVDGAKDVGIEIHSLSKAYNMTGWRLAFVAGNALVVNAFATVKDNYDSGQFLAIQKAGVTALLNPDITAKTVVKYERRLTLLVEALTKAGFSARKPAGTFYLYVKAPKGIEGGPSFATGEEFSQWMIKEKLISTVPWDDAGNFVRFSVTFAAKGQEDEKRVMDEIANRLRGLKFVF</sequence>
<dbReference type="Gene3D" id="3.40.640.10">
    <property type="entry name" value="Type I PLP-dependent aspartate aminotransferase-like (Major domain)"/>
    <property type="match status" value="1"/>
</dbReference>
<gene>
    <name evidence="5" type="ORF">MNBD_NITROSPINAE04-2233</name>
</gene>
<feature type="domain" description="Aminotransferase class I/classII large" evidence="4">
    <location>
        <begin position="50"/>
        <end position="396"/>
    </location>
</feature>
<dbReference type="NCBIfam" id="NF004937">
    <property type="entry name" value="PRK06290.1"/>
    <property type="match status" value="1"/>
</dbReference>
<dbReference type="InterPro" id="IPR050881">
    <property type="entry name" value="LL-DAP_aminotransferase"/>
</dbReference>
<dbReference type="SUPFAM" id="SSF53383">
    <property type="entry name" value="PLP-dependent transferases"/>
    <property type="match status" value="1"/>
</dbReference>
<evidence type="ECO:0000256" key="2">
    <source>
        <dbReference type="ARBA" id="ARBA00022576"/>
    </source>
</evidence>
<dbReference type="GO" id="GO:0010285">
    <property type="term" value="F:L,L-diaminopimelate aminotransferase activity"/>
    <property type="evidence" value="ECO:0007669"/>
    <property type="project" value="UniProtKB-EC"/>
</dbReference>
<dbReference type="CDD" id="cd00609">
    <property type="entry name" value="AAT_like"/>
    <property type="match status" value="1"/>
</dbReference>
<dbReference type="Pfam" id="PF00155">
    <property type="entry name" value="Aminotran_1_2"/>
    <property type="match status" value="1"/>
</dbReference>
<keyword evidence="3 5" id="KW-0808">Transferase</keyword>
<dbReference type="InterPro" id="IPR015422">
    <property type="entry name" value="PyrdxlP-dep_Trfase_small"/>
</dbReference>
<dbReference type="Gene3D" id="3.90.1150.10">
    <property type="entry name" value="Aspartate Aminotransferase, domain 1"/>
    <property type="match status" value="1"/>
</dbReference>
<reference evidence="5" key="1">
    <citation type="submission" date="2018-06" db="EMBL/GenBank/DDBJ databases">
        <authorList>
            <person name="Zhirakovskaya E."/>
        </authorList>
    </citation>
    <scope>NUCLEOTIDE SEQUENCE</scope>
</reference>
<comment type="cofactor">
    <cofactor evidence="1">
        <name>pyridoxal 5'-phosphate</name>
        <dbReference type="ChEBI" id="CHEBI:597326"/>
    </cofactor>
</comment>
<keyword evidence="2 5" id="KW-0032">Aminotransferase</keyword>
<dbReference type="EMBL" id="UOGA01000193">
    <property type="protein sequence ID" value="VAX21071.1"/>
    <property type="molecule type" value="Genomic_DNA"/>
</dbReference>
<dbReference type="AlphaFoldDB" id="A0A3B1C2V3"/>
<organism evidence="5">
    <name type="scientific">hydrothermal vent metagenome</name>
    <dbReference type="NCBI Taxonomy" id="652676"/>
    <lineage>
        <taxon>unclassified sequences</taxon>
        <taxon>metagenomes</taxon>
        <taxon>ecological metagenomes</taxon>
    </lineage>
</organism>
<dbReference type="InterPro" id="IPR015424">
    <property type="entry name" value="PyrdxlP-dep_Trfase"/>
</dbReference>